<evidence type="ECO:0000256" key="3">
    <source>
        <dbReference type="ARBA" id="ARBA00022801"/>
    </source>
</evidence>
<evidence type="ECO:0000256" key="4">
    <source>
        <dbReference type="ARBA" id="ARBA00022825"/>
    </source>
</evidence>
<keyword evidence="2" id="KW-0645">Protease</keyword>
<keyword evidence="4" id="KW-0720">Serine protease</keyword>
<accession>A0ABQ1FF46</accession>
<evidence type="ECO:0000256" key="1">
    <source>
        <dbReference type="ARBA" id="ARBA00007664"/>
    </source>
</evidence>
<dbReference type="SUPFAM" id="SSF50494">
    <property type="entry name" value="Trypsin-like serine proteases"/>
    <property type="match status" value="1"/>
</dbReference>
<reference evidence="7" key="1">
    <citation type="journal article" date="2019" name="Int. J. Syst. Evol. Microbiol.">
        <title>The Global Catalogue of Microorganisms (GCM) 10K type strain sequencing project: providing services to taxonomists for standard genome sequencing and annotation.</title>
        <authorList>
            <consortium name="The Broad Institute Genomics Platform"/>
            <consortium name="The Broad Institute Genome Sequencing Center for Infectious Disease"/>
            <person name="Wu L."/>
            <person name="Ma J."/>
        </authorList>
    </citation>
    <scope>NUCLEOTIDE SEQUENCE [LARGE SCALE GENOMIC DNA]</scope>
    <source>
        <strain evidence="7">CGMCC 1.15043</strain>
    </source>
</reference>
<keyword evidence="7" id="KW-1185">Reference proteome</keyword>
<dbReference type="InterPro" id="IPR001316">
    <property type="entry name" value="Pept_S1A_streptogrisin"/>
</dbReference>
<evidence type="ECO:0000313" key="6">
    <source>
        <dbReference type="EMBL" id="GGA07617.1"/>
    </source>
</evidence>
<evidence type="ECO:0000256" key="2">
    <source>
        <dbReference type="ARBA" id="ARBA00022670"/>
    </source>
</evidence>
<dbReference type="PRINTS" id="PR00861">
    <property type="entry name" value="ALYTICPTASE"/>
</dbReference>
<protein>
    <recommendedName>
        <fullName evidence="8">Serine protease</fullName>
    </recommendedName>
</protein>
<comment type="caution">
    <text evidence="6">The sequence shown here is derived from an EMBL/GenBank/DDBJ whole genome shotgun (WGS) entry which is preliminary data.</text>
</comment>
<dbReference type="EMBL" id="BMHE01000052">
    <property type="protein sequence ID" value="GGA07617.1"/>
    <property type="molecule type" value="Genomic_DNA"/>
</dbReference>
<dbReference type="Proteomes" id="UP000615455">
    <property type="component" value="Unassembled WGS sequence"/>
</dbReference>
<dbReference type="CDD" id="cd21112">
    <property type="entry name" value="alphaLP-like"/>
    <property type="match status" value="1"/>
</dbReference>
<evidence type="ECO:0000313" key="7">
    <source>
        <dbReference type="Proteomes" id="UP000615455"/>
    </source>
</evidence>
<keyword evidence="3" id="KW-0378">Hydrolase</keyword>
<comment type="similarity">
    <text evidence="1">Belongs to the peptidase S1 family.</text>
</comment>
<name>A0ABQ1FF46_9BACL</name>
<gene>
    <name evidence="6" type="ORF">GCM10008018_61750</name>
</gene>
<evidence type="ECO:0008006" key="8">
    <source>
        <dbReference type="Google" id="ProtNLM"/>
    </source>
</evidence>
<dbReference type="InterPro" id="IPR009003">
    <property type="entry name" value="Peptidase_S1_PA"/>
</dbReference>
<evidence type="ECO:0000256" key="5">
    <source>
        <dbReference type="ARBA" id="ARBA00023157"/>
    </source>
</evidence>
<sequence>MKKLDELHDLILKRKEELAKLGVSINSINTNTYTNRVEIGVDSKKNNVEKTLLDMFGEAVVVIEEKVEPTRTTYNGYLESGLHIVKNSSSYCTSNIAVRDSSFNYYLVTAGHCLWGGSSSWTQGSQYIGYGATWNTGYADVGTIKISSSDATKYVYLSSTQANYFTDVQPVNTNTVGDYVCQSSATSGYVCGYVTSINASVTFDGYTFTKQVRANYTVNGGDSGGPVFTWRTIKGIQSAKMNASGEAVFSQMGYALQNIGNPTPILN</sequence>
<dbReference type="RefSeq" id="WP_189019154.1">
    <property type="nucleotide sequence ID" value="NZ_BMHE01000052.1"/>
</dbReference>
<dbReference type="InterPro" id="IPR043504">
    <property type="entry name" value="Peptidase_S1_PA_chymotrypsin"/>
</dbReference>
<organism evidence="6 7">
    <name type="scientific">Paenibacillus marchantiophytorum</name>
    <dbReference type="NCBI Taxonomy" id="1619310"/>
    <lineage>
        <taxon>Bacteria</taxon>
        <taxon>Bacillati</taxon>
        <taxon>Bacillota</taxon>
        <taxon>Bacilli</taxon>
        <taxon>Bacillales</taxon>
        <taxon>Paenibacillaceae</taxon>
        <taxon>Paenibacillus</taxon>
    </lineage>
</organism>
<dbReference type="Gene3D" id="2.40.10.10">
    <property type="entry name" value="Trypsin-like serine proteases"/>
    <property type="match status" value="2"/>
</dbReference>
<proteinExistence type="inferred from homology"/>
<keyword evidence="5" id="KW-1015">Disulfide bond</keyword>